<evidence type="ECO:0008006" key="5">
    <source>
        <dbReference type="Google" id="ProtNLM"/>
    </source>
</evidence>
<dbReference type="Proteomes" id="UP001194696">
    <property type="component" value="Unassembled WGS sequence"/>
</dbReference>
<comment type="caution">
    <text evidence="3">The sequence shown here is derived from an EMBL/GenBank/DDBJ whole genome shotgun (WGS) entry which is preliminary data.</text>
</comment>
<feature type="compositionally biased region" description="Basic and acidic residues" evidence="1">
    <location>
        <begin position="853"/>
        <end position="863"/>
    </location>
</feature>
<proteinExistence type="predicted"/>
<feature type="region of interest" description="Disordered" evidence="1">
    <location>
        <begin position="239"/>
        <end position="264"/>
    </location>
</feature>
<evidence type="ECO:0000256" key="2">
    <source>
        <dbReference type="SAM" id="SignalP"/>
    </source>
</evidence>
<evidence type="ECO:0000313" key="4">
    <source>
        <dbReference type="Proteomes" id="UP001194696"/>
    </source>
</evidence>
<feature type="signal peptide" evidence="2">
    <location>
        <begin position="1"/>
        <end position="18"/>
    </location>
</feature>
<evidence type="ECO:0000313" key="3">
    <source>
        <dbReference type="EMBL" id="KAG0293602.1"/>
    </source>
</evidence>
<feature type="chain" id="PRO_5045123122" description="DNA replication regulator Sld3 C-terminal domain-containing protein" evidence="2">
    <location>
        <begin position="19"/>
        <end position="977"/>
    </location>
</feature>
<keyword evidence="4" id="KW-1185">Reference proteome</keyword>
<sequence>MASQSMQVLLNLLALIVSKGPESFIPSYSDDFAMFVQPHGKSYQDLINLLPKLSRELMTKITIATRHWVRYEEVEVIGRRRRHSIESCSRDDLSLSGFGDLTSQEMPSLLDPNRECLQNLANALFSNSKITTQISFHTSWYHGGARKKYMADYRVQLSTEENLQSISSNEVEIGDKEAMEALENLMLLHECVDQLESWKKFSDEHAALPLPPWRTNVTKGEGSNLVHYKKKAVLVRRSSDKYSVSRTSRPEGRVGAQPQPHDLSALIPPVPSRNSYLGLPELGVLTPTKHELSTDDQYNFKTSYWQFKHRQDRTRQDNSPSACPPRRVNRIVKGAVPHSRAAQPLDTESETMSSVDETCLSATLNFDSFDSSAHSSQKSIPATTAQLALPEFVAPPMKDLYSAPIIMHHNHLPPQLQSLALVGSTTPSATSKKYVTATIDTNAIKAAAKRRPPPFALRTPSSPTTLSKSMATISLSPTTAESFITKISSRTLVDQEVEVFHAAKKGWHLWKKPLQHWKRKSVPVVQNTVSPPRQDMSLPPVPSKVDLTDLSPSSPRTSSPITIITAAVTSKQSSVAAAATAAEAFPGATKPWMRPGFVSKSQKPSDNSPLKSPKPNLNIITHQSTNGGLASLPSSMSFSSQDGSFKTAPSPGLGCSIESISFPEDYLSTVLSPSSSTSALWSAPPLIPTPTLQNGSSPRMDAFPMVTSISPLPSPSFSRKKRLQDKLFGKKSKLPLEDASSPTYPYSVSTLPPQNKLTLFQGGVTGSTGGDGPELRSSSSFGSLREKKSFGQLIVPLVLAPLEQRGILKTRSRSSSITSMTAVGAAAAASPIRCLDPGTPPPPSSPFAYPTRHCYEPQSDHDHHSHQRPPFERATSQPISLTASPLLSSESPSPFPSSALQPKSNIHMPAKHRYHNKVPVGSVIVAGGGGGQYGSVSYSSDLGKVSSTSRDEKEANAQIWKVLDQWGAWRDAHSPSK</sequence>
<feature type="region of interest" description="Disordered" evidence="1">
    <location>
        <begin position="834"/>
        <end position="876"/>
    </location>
</feature>
<accession>A0ABQ7K8N4</accession>
<gene>
    <name evidence="3" type="ORF">BGZ96_002556</name>
</gene>
<protein>
    <recommendedName>
        <fullName evidence="5">DNA replication regulator Sld3 C-terminal domain-containing protein</fullName>
    </recommendedName>
</protein>
<feature type="region of interest" description="Disordered" evidence="1">
    <location>
        <begin position="527"/>
        <end position="558"/>
    </location>
</feature>
<name>A0ABQ7K8N4_9FUNG</name>
<keyword evidence="2" id="KW-0732">Signal</keyword>
<feature type="region of interest" description="Disordered" evidence="1">
    <location>
        <begin position="884"/>
        <end position="903"/>
    </location>
</feature>
<dbReference type="EMBL" id="JAAAIM010000149">
    <property type="protein sequence ID" value="KAG0293602.1"/>
    <property type="molecule type" value="Genomic_DNA"/>
</dbReference>
<feature type="compositionally biased region" description="Low complexity" evidence="1">
    <location>
        <begin position="884"/>
        <end position="900"/>
    </location>
</feature>
<organism evidence="3 4">
    <name type="scientific">Linnemannia gamsii</name>
    <dbReference type="NCBI Taxonomy" id="64522"/>
    <lineage>
        <taxon>Eukaryota</taxon>
        <taxon>Fungi</taxon>
        <taxon>Fungi incertae sedis</taxon>
        <taxon>Mucoromycota</taxon>
        <taxon>Mortierellomycotina</taxon>
        <taxon>Mortierellomycetes</taxon>
        <taxon>Mortierellales</taxon>
        <taxon>Mortierellaceae</taxon>
        <taxon>Linnemannia</taxon>
    </lineage>
</organism>
<reference evidence="3 4" key="1">
    <citation type="journal article" date="2020" name="Fungal Divers.">
        <title>Resolving the Mortierellaceae phylogeny through synthesis of multi-gene phylogenetics and phylogenomics.</title>
        <authorList>
            <person name="Vandepol N."/>
            <person name="Liber J."/>
            <person name="Desiro A."/>
            <person name="Na H."/>
            <person name="Kennedy M."/>
            <person name="Barry K."/>
            <person name="Grigoriev I.V."/>
            <person name="Miller A.N."/>
            <person name="O'Donnell K."/>
            <person name="Stajich J.E."/>
            <person name="Bonito G."/>
        </authorList>
    </citation>
    <scope>NUCLEOTIDE SEQUENCE [LARGE SCALE GENOMIC DNA]</scope>
    <source>
        <strain evidence="3 4">AD045</strain>
    </source>
</reference>
<evidence type="ECO:0000256" key="1">
    <source>
        <dbReference type="SAM" id="MobiDB-lite"/>
    </source>
</evidence>